<dbReference type="InterPro" id="IPR006734">
    <property type="entry name" value="PLATZ"/>
</dbReference>
<proteinExistence type="predicted"/>
<dbReference type="Proteomes" id="UP000653305">
    <property type="component" value="Unassembled WGS sequence"/>
</dbReference>
<reference evidence="1" key="1">
    <citation type="submission" date="2020-07" db="EMBL/GenBank/DDBJ databases">
        <title>Ethylene signaling mediates host invasion by parasitic plants.</title>
        <authorList>
            <person name="Yoshida S."/>
        </authorList>
    </citation>
    <scope>NUCLEOTIDE SEQUENCE</scope>
    <source>
        <strain evidence="1">Okayama</strain>
    </source>
</reference>
<dbReference type="Pfam" id="PF04640">
    <property type="entry name" value="PLATZ"/>
    <property type="match status" value="1"/>
</dbReference>
<sequence length="119" mass="13890">VDSFLQKIFFETRASHGFPKNELNRFCITCEASICRHWVTNSGHKDHKVLPIYLHVYQNAVPISEMEIHIYYDNIQSYKCNKKWVGCLNPLPHNSSSILIEGHGAYCLWKRKLTDSDCF</sequence>
<dbReference type="PANTHER" id="PTHR31065">
    <property type="entry name" value="PLATZ TRANSCRIPTION FACTOR FAMILY PROTEIN"/>
    <property type="match status" value="1"/>
</dbReference>
<dbReference type="EMBL" id="BMAC01000618">
    <property type="protein sequence ID" value="GFQ00223.1"/>
    <property type="molecule type" value="Genomic_DNA"/>
</dbReference>
<dbReference type="SUPFAM" id="SSF57845">
    <property type="entry name" value="B-box zinc-binding domain"/>
    <property type="match status" value="1"/>
</dbReference>
<protein>
    <submittedName>
        <fullName evidence="1">Uncharacterized protein</fullName>
    </submittedName>
</protein>
<dbReference type="Gene3D" id="3.30.160.60">
    <property type="entry name" value="Classic Zinc Finger"/>
    <property type="match status" value="1"/>
</dbReference>
<dbReference type="AlphaFoldDB" id="A0A830CPR3"/>
<evidence type="ECO:0000313" key="2">
    <source>
        <dbReference type="Proteomes" id="UP000653305"/>
    </source>
</evidence>
<dbReference type="OrthoDB" id="890219at2759"/>
<dbReference type="PANTHER" id="PTHR31065:SF9">
    <property type="entry name" value="TRANSCRIPTION FACTOR FAMILY PROTEIN, PUTATIVE-RELATED"/>
    <property type="match status" value="1"/>
</dbReference>
<comment type="caution">
    <text evidence="1">The sequence shown here is derived from an EMBL/GenBank/DDBJ whole genome shotgun (WGS) entry which is preliminary data.</text>
</comment>
<gene>
    <name evidence="1" type="ORF">PHJA_002166300</name>
</gene>
<feature type="non-terminal residue" evidence="1">
    <location>
        <position position="119"/>
    </location>
</feature>
<evidence type="ECO:0000313" key="1">
    <source>
        <dbReference type="EMBL" id="GFQ00223.1"/>
    </source>
</evidence>
<accession>A0A830CPR3</accession>
<name>A0A830CPR3_9LAMI</name>
<organism evidence="1 2">
    <name type="scientific">Phtheirospermum japonicum</name>
    <dbReference type="NCBI Taxonomy" id="374723"/>
    <lineage>
        <taxon>Eukaryota</taxon>
        <taxon>Viridiplantae</taxon>
        <taxon>Streptophyta</taxon>
        <taxon>Embryophyta</taxon>
        <taxon>Tracheophyta</taxon>
        <taxon>Spermatophyta</taxon>
        <taxon>Magnoliopsida</taxon>
        <taxon>eudicotyledons</taxon>
        <taxon>Gunneridae</taxon>
        <taxon>Pentapetalae</taxon>
        <taxon>asterids</taxon>
        <taxon>lamiids</taxon>
        <taxon>Lamiales</taxon>
        <taxon>Orobanchaceae</taxon>
        <taxon>Orobanchaceae incertae sedis</taxon>
        <taxon>Phtheirospermum</taxon>
    </lineage>
</organism>
<keyword evidence="2" id="KW-1185">Reference proteome</keyword>